<dbReference type="PANTHER" id="PTHR34184">
    <property type="entry name" value="UPF0718 PROTEIN YCGR"/>
    <property type="match status" value="1"/>
</dbReference>
<evidence type="ECO:0000313" key="8">
    <source>
        <dbReference type="EMBL" id="SDW57540.1"/>
    </source>
</evidence>
<dbReference type="PANTHER" id="PTHR34184:SF4">
    <property type="entry name" value="UPF0718 PROTEIN YCGR"/>
    <property type="match status" value="1"/>
</dbReference>
<organism evidence="8 9">
    <name type="scientific">Sulfitobacter pontiacus</name>
    <dbReference type="NCBI Taxonomy" id="60137"/>
    <lineage>
        <taxon>Bacteria</taxon>
        <taxon>Pseudomonadati</taxon>
        <taxon>Pseudomonadota</taxon>
        <taxon>Alphaproteobacteria</taxon>
        <taxon>Rhodobacterales</taxon>
        <taxon>Roseobacteraceae</taxon>
        <taxon>Sulfitobacter</taxon>
    </lineage>
</organism>
<name>A0A1H2UN80_9RHOB</name>
<accession>A0A1H2UN80</accession>
<dbReference type="InterPro" id="IPR005524">
    <property type="entry name" value="DUF318"/>
</dbReference>
<evidence type="ECO:0000256" key="4">
    <source>
        <dbReference type="ARBA" id="ARBA00022692"/>
    </source>
</evidence>
<keyword evidence="3" id="KW-1003">Cell membrane</keyword>
<dbReference type="GeneID" id="94021724"/>
<evidence type="ECO:0000256" key="6">
    <source>
        <dbReference type="ARBA" id="ARBA00023136"/>
    </source>
</evidence>
<gene>
    <name evidence="8" type="ORF">SAMN04488041_102558</name>
</gene>
<feature type="transmembrane region" description="Helical" evidence="7">
    <location>
        <begin position="262"/>
        <end position="286"/>
    </location>
</feature>
<comment type="similarity">
    <text evidence="2">Belongs to the UPF0718 family.</text>
</comment>
<evidence type="ECO:0000313" key="9">
    <source>
        <dbReference type="Proteomes" id="UP000183076"/>
    </source>
</evidence>
<feature type="transmembrane region" description="Helical" evidence="7">
    <location>
        <begin position="298"/>
        <end position="320"/>
    </location>
</feature>
<feature type="transmembrane region" description="Helical" evidence="7">
    <location>
        <begin position="25"/>
        <end position="43"/>
    </location>
</feature>
<evidence type="ECO:0000256" key="7">
    <source>
        <dbReference type="SAM" id="Phobius"/>
    </source>
</evidence>
<evidence type="ECO:0000256" key="2">
    <source>
        <dbReference type="ARBA" id="ARBA00006386"/>
    </source>
</evidence>
<feature type="transmembrane region" description="Helical" evidence="7">
    <location>
        <begin position="55"/>
        <end position="74"/>
    </location>
</feature>
<feature type="transmembrane region" description="Helical" evidence="7">
    <location>
        <begin position="228"/>
        <end position="250"/>
    </location>
</feature>
<feature type="transmembrane region" description="Helical" evidence="7">
    <location>
        <begin position="110"/>
        <end position="133"/>
    </location>
</feature>
<comment type="subcellular location">
    <subcellularLocation>
        <location evidence="1">Cell membrane</location>
        <topology evidence="1">Multi-pass membrane protein</topology>
    </subcellularLocation>
</comment>
<evidence type="ECO:0000256" key="1">
    <source>
        <dbReference type="ARBA" id="ARBA00004651"/>
    </source>
</evidence>
<dbReference type="Pfam" id="PF03773">
    <property type="entry name" value="ArsP_1"/>
    <property type="match status" value="1"/>
</dbReference>
<evidence type="ECO:0000256" key="5">
    <source>
        <dbReference type="ARBA" id="ARBA00022989"/>
    </source>
</evidence>
<evidence type="ECO:0008006" key="10">
    <source>
        <dbReference type="Google" id="ProtNLM"/>
    </source>
</evidence>
<feature type="transmembrane region" description="Helical" evidence="7">
    <location>
        <begin position="326"/>
        <end position="348"/>
    </location>
</feature>
<feature type="transmembrane region" description="Helical" evidence="7">
    <location>
        <begin position="80"/>
        <end position="98"/>
    </location>
</feature>
<keyword evidence="5 7" id="KW-1133">Transmembrane helix</keyword>
<evidence type="ECO:0000256" key="3">
    <source>
        <dbReference type="ARBA" id="ARBA00022475"/>
    </source>
</evidence>
<dbReference type="RefSeq" id="WP_074635120.1">
    <property type="nucleotide sequence ID" value="NZ_CP160849.1"/>
</dbReference>
<keyword evidence="4 7" id="KW-0812">Transmembrane</keyword>
<dbReference type="Proteomes" id="UP000183076">
    <property type="component" value="Unassembled WGS sequence"/>
</dbReference>
<dbReference type="EMBL" id="FNNB01000002">
    <property type="protein sequence ID" value="SDW57540.1"/>
    <property type="molecule type" value="Genomic_DNA"/>
</dbReference>
<dbReference type="STRING" id="60137.SAMN04488041_102558"/>
<sequence length="350" mass="35810">MTDLSHPARNPLRSLAHHIWTQERVWLVCIAVLTAVAAVEAPLAVTSVQFTATNLLDVAPFLILSIAVAAYAGATGADGLIARAFTGSPAVMIAIAALAGGVSPFCSCGVIPLIAALLAMGVPLSAVMAFWLASPVMDPSMFVLTTGVLGVEFAVAKTIAAVGLGVFGGIIVHLLSRAGSLTDPLRDGVGNGGCGASKVRTSQPVVWAFWHDKTRSAKFLREAAKTTIFLTKWLTLAFLLESLMLAWIPAETVTRALGGSGLAPIGIATLVGVPAYLNGYAALPLVGGLIGQGMAPGAGLSFLVAGGVTSLPAAIAVWALVKRPVFALYIGIALTGSFASGLLFQLWASL</sequence>
<feature type="transmembrane region" description="Helical" evidence="7">
    <location>
        <begin position="153"/>
        <end position="176"/>
    </location>
</feature>
<proteinExistence type="inferred from homology"/>
<dbReference type="GO" id="GO:0005886">
    <property type="term" value="C:plasma membrane"/>
    <property type="evidence" value="ECO:0007669"/>
    <property type="project" value="UniProtKB-SubCell"/>
</dbReference>
<protein>
    <recommendedName>
        <fullName evidence="10">Permease</fullName>
    </recommendedName>
</protein>
<reference evidence="9" key="1">
    <citation type="submission" date="2016-10" db="EMBL/GenBank/DDBJ databases">
        <authorList>
            <person name="Varghese N."/>
            <person name="Submissions S."/>
        </authorList>
    </citation>
    <scope>NUCLEOTIDE SEQUENCE [LARGE SCALE GENOMIC DNA]</scope>
    <source>
        <strain evidence="9">DSM 10014</strain>
    </source>
</reference>
<keyword evidence="6 7" id="KW-0472">Membrane</keyword>
<dbReference type="AlphaFoldDB" id="A0A1H2UN80"/>
<dbReference type="InterPro" id="IPR052923">
    <property type="entry name" value="UPF0718"/>
</dbReference>